<dbReference type="SUPFAM" id="SSF57667">
    <property type="entry name" value="beta-beta-alpha zinc fingers"/>
    <property type="match status" value="7"/>
</dbReference>
<name>A0A6J0BIR3_NEOLC</name>
<feature type="domain" description="C2H2-type" evidence="8">
    <location>
        <begin position="989"/>
        <end position="1016"/>
    </location>
</feature>
<dbReference type="GO" id="GO:0005634">
    <property type="term" value="C:nucleus"/>
    <property type="evidence" value="ECO:0007669"/>
    <property type="project" value="UniProtKB-SubCell"/>
</dbReference>
<feature type="domain" description="C2H2-type" evidence="8">
    <location>
        <begin position="1152"/>
        <end position="1180"/>
    </location>
</feature>
<dbReference type="PROSITE" id="PS00028">
    <property type="entry name" value="ZINC_FINGER_C2H2_1"/>
    <property type="match status" value="14"/>
</dbReference>
<keyword evidence="4" id="KW-0862">Zinc</keyword>
<dbReference type="Pfam" id="PF13894">
    <property type="entry name" value="zf-C2H2_4"/>
    <property type="match status" value="1"/>
</dbReference>
<feature type="domain" description="C2H2-type" evidence="8">
    <location>
        <begin position="791"/>
        <end position="813"/>
    </location>
</feature>
<dbReference type="InParanoid" id="A0A6J0BIR3"/>
<feature type="domain" description="C2H2-type" evidence="8">
    <location>
        <begin position="1239"/>
        <end position="1266"/>
    </location>
</feature>
<keyword evidence="9" id="KW-1185">Reference proteome</keyword>
<evidence type="ECO:0000256" key="4">
    <source>
        <dbReference type="ARBA" id="ARBA00022833"/>
    </source>
</evidence>
<sequence>MSASEEGMIYFAYQGDDDDDDRGSNLPGVSTEQLITLGESKGKPDGTTRDTVNDAVTDHDYIDLIQDKQIDQLSNIEDGTIIIIHDQDEVDESASPNPVVVAPPKEQQTFSQITNLSQLKKVTPRLKLPSSEQNLVKGLAELRKMNTQLRDKRTAAISDEAKQQLKKYCRTCAGLKLPLVDIFSDKGMQMRLNQQMKHLEDIDQNDSLSTQMCMDCICDLKMSYKFFMQIKKAEFKLKSMYTALSEPLGNERPSSKELQSSETSKIITWNTPVVKIEKDVHTYAKKKTNNTASVPKSVGPPKMSSFRSLQENSNTAKLLPIKLKEEPLSVSENEGTADRFEDVTDPNRNDDNESIEEFDPEDLPLHADSSEYDGSNDERDEPEFQKVKKAYTESESHKGELSATPAVYQYDDTKKAYVKYEAGDSKENLRNPVKQVIKTETEEDVTDSKEQPNILKKRLSVPLTSKSVLDAVETGLSVDLNSSTISEKTLQKLSVNHPMSIGSKDEDGIMYVTVKGSKPNELLLVKVKKMDKPGEKTEDTNLSHTAIDMKPVDRMLKKYEALKMKEKDLFSDKFRKPDIREQIIEEQIEEYKRRREQVLGSNSTMTTDNGSFKSIKTEGKSTYRTYSQNTGEESCTIKIKDDPGDLEACEENPCNEESQADGEKSDECHSSTDKPYPSSEDYLARLARLEQKWEEAKQKRESLQKEFDESCIEGNQEKLERILGEKDKNLKEFEDYLKQRKIVINRLKDEDIISLYENRHNMVMKEDVELSQNSGDDMFVIEETIPLEDYLECDYCPATFPFNDVLQEHMKTHDYKILHYCEDCNTEFSTNKARKNHNITCMQKLICKYCELMLDSKGKKRQHEQKHCDSMYGQLCDYCGEKFKHQGTLDQHIKMQHMSWEKVFQCPKCPKKFAFKQKLSFHVKSVHTTLRAFLCEDCGADFKNPASLRHHRIRKHQPVGNKRECTVCHKLVPFYSLSKHMHTHKAYTIQCPHCDKMFKNSSTLKQHVRIHEDQRQYRCDICGVGFNRRDGLRLHMRVHEKTDSRGLKECSCQVCGEKFPNHSMLVIHRNRVHKDGRQYTCHICNRSMISPRSLEWHMSHIHNQALPGEVKSDPLAPTEKKRVTCYHCEKTFKTEMILRTHIKNTHVKKDPMKCAECDEVFTSEVRMRHHMMVVHNRLEGTLPCPHCPKRFVNQLRLKTHMISHSEERPYTCEICGFNLKTKIQLIKHHQNRHSDERPLQCRFCPWRCKQVSALVCHERTHTNERPYACSVCRQRFKYLGDKNKHERRHESLGGSGFKRIVTGRNTKQPKIQAVELTSCSEQDQEDYEQAQAHYGNEDQTDDQYVDEKMEKYEPEDMGEEYEQAYDQDYETSREASEAAEVIMNMEDGTVYTEEVTAENLESAEIITDEMTDQILQSGTVVHFQQQVDTGKIQVIPVMLSLPDLTDANSEVNLATASIMYNANEDGVL</sequence>
<reference evidence="10" key="1">
    <citation type="submission" date="2025-08" db="UniProtKB">
        <authorList>
            <consortium name="RefSeq"/>
        </authorList>
    </citation>
    <scope>IDENTIFICATION</scope>
    <source>
        <tissue evidence="10">Thorax and Abdomen</tissue>
    </source>
</reference>
<feature type="domain" description="C2H2-type" evidence="8">
    <location>
        <begin position="933"/>
        <end position="956"/>
    </location>
</feature>
<gene>
    <name evidence="10" type="primary">LOC107220519</name>
</gene>
<feature type="domain" description="C2H2-type" evidence="8">
    <location>
        <begin position="1210"/>
        <end position="1238"/>
    </location>
</feature>
<feature type="domain" description="C2H2-type" evidence="8">
    <location>
        <begin position="874"/>
        <end position="902"/>
    </location>
</feature>
<evidence type="ECO:0000313" key="9">
    <source>
        <dbReference type="Proteomes" id="UP000829291"/>
    </source>
</evidence>
<feature type="region of interest" description="Disordered" evidence="7">
    <location>
        <begin position="325"/>
        <end position="400"/>
    </location>
</feature>
<dbReference type="PANTHER" id="PTHR24409">
    <property type="entry name" value="ZINC FINGER PROTEIN 142"/>
    <property type="match status" value="1"/>
</dbReference>
<dbReference type="RefSeq" id="XP_015514639.2">
    <property type="nucleotide sequence ID" value="XM_015659153.2"/>
</dbReference>
<feature type="domain" description="C2H2-type" evidence="8">
    <location>
        <begin position="1267"/>
        <end position="1289"/>
    </location>
</feature>
<evidence type="ECO:0000256" key="6">
    <source>
        <dbReference type="SAM" id="Coils"/>
    </source>
</evidence>
<dbReference type="Pfam" id="PF00096">
    <property type="entry name" value="zf-C2H2"/>
    <property type="match status" value="5"/>
</dbReference>
<organism evidence="10">
    <name type="scientific">Neodiprion lecontei</name>
    <name type="common">Redheaded pine sawfly</name>
    <dbReference type="NCBI Taxonomy" id="441921"/>
    <lineage>
        <taxon>Eukaryota</taxon>
        <taxon>Metazoa</taxon>
        <taxon>Ecdysozoa</taxon>
        <taxon>Arthropoda</taxon>
        <taxon>Hexapoda</taxon>
        <taxon>Insecta</taxon>
        <taxon>Pterygota</taxon>
        <taxon>Neoptera</taxon>
        <taxon>Endopterygota</taxon>
        <taxon>Hymenoptera</taxon>
        <taxon>Tenthredinoidea</taxon>
        <taxon>Diprionidae</taxon>
        <taxon>Diprioninae</taxon>
        <taxon>Neodiprion</taxon>
    </lineage>
</organism>
<feature type="region of interest" description="Disordered" evidence="7">
    <location>
        <begin position="1319"/>
        <end position="1343"/>
    </location>
</feature>
<dbReference type="OrthoDB" id="6077919at2759"/>
<evidence type="ECO:0000256" key="1">
    <source>
        <dbReference type="ARBA" id="ARBA00022723"/>
    </source>
</evidence>
<dbReference type="InterPro" id="IPR012934">
    <property type="entry name" value="Znf_AD"/>
</dbReference>
<feature type="region of interest" description="Disordered" evidence="7">
    <location>
        <begin position="287"/>
        <end position="311"/>
    </location>
</feature>
<feature type="domain" description="C2H2-type" evidence="8">
    <location>
        <begin position="1017"/>
        <end position="1044"/>
    </location>
</feature>
<proteinExistence type="predicted"/>
<accession>A0A6J0BIR3</accession>
<feature type="compositionally biased region" description="Basic and acidic residues" evidence="7">
    <location>
        <begin position="336"/>
        <end position="351"/>
    </location>
</feature>
<evidence type="ECO:0000256" key="2">
    <source>
        <dbReference type="ARBA" id="ARBA00022737"/>
    </source>
</evidence>
<evidence type="ECO:0000259" key="8">
    <source>
        <dbReference type="PROSITE" id="PS50157"/>
    </source>
</evidence>
<feature type="domain" description="C2H2-type" evidence="8">
    <location>
        <begin position="1182"/>
        <end position="1209"/>
    </location>
</feature>
<feature type="compositionally biased region" description="Basic and acidic residues" evidence="7">
    <location>
        <begin position="382"/>
        <end position="400"/>
    </location>
</feature>
<dbReference type="SMART" id="SM00355">
    <property type="entry name" value="ZnF_C2H2"/>
    <property type="match status" value="17"/>
</dbReference>
<evidence type="ECO:0000313" key="10">
    <source>
        <dbReference type="RefSeq" id="XP_015514639.2"/>
    </source>
</evidence>
<dbReference type="GeneID" id="107220519"/>
<keyword evidence="6" id="KW-0175">Coiled coil</keyword>
<evidence type="ECO:0000256" key="5">
    <source>
        <dbReference type="PROSITE-ProRule" id="PRU00042"/>
    </source>
</evidence>
<dbReference type="PROSITE" id="PS50157">
    <property type="entry name" value="ZINC_FINGER_C2H2_2"/>
    <property type="match status" value="14"/>
</dbReference>
<dbReference type="SMART" id="SM00868">
    <property type="entry name" value="zf-AD"/>
    <property type="match status" value="1"/>
</dbReference>
<feature type="compositionally biased region" description="Acidic residues" evidence="7">
    <location>
        <begin position="370"/>
        <end position="381"/>
    </location>
</feature>
<dbReference type="SUPFAM" id="SSF57716">
    <property type="entry name" value="Glucocorticoid receptor-like (DNA-binding domain)"/>
    <property type="match status" value="1"/>
</dbReference>
<evidence type="ECO:0000256" key="7">
    <source>
        <dbReference type="SAM" id="MobiDB-lite"/>
    </source>
</evidence>
<keyword evidence="1" id="KW-0479">Metal-binding</keyword>
<feature type="domain" description="C2H2-type" evidence="8">
    <location>
        <begin position="1123"/>
        <end position="1151"/>
    </location>
</feature>
<dbReference type="Gene3D" id="3.30.160.60">
    <property type="entry name" value="Classic Zinc Finger"/>
    <property type="match status" value="10"/>
</dbReference>
<feature type="coiled-coil region" evidence="6">
    <location>
        <begin position="679"/>
        <end position="706"/>
    </location>
</feature>
<dbReference type="Proteomes" id="UP000829291">
    <property type="component" value="Chromosome 1"/>
</dbReference>
<dbReference type="GO" id="GO:0008270">
    <property type="term" value="F:zinc ion binding"/>
    <property type="evidence" value="ECO:0007669"/>
    <property type="project" value="UniProtKB-KW"/>
</dbReference>
<evidence type="ECO:0000256" key="3">
    <source>
        <dbReference type="ARBA" id="ARBA00022771"/>
    </source>
</evidence>
<protein>
    <submittedName>
        <fullName evidence="10">Uncharacterized protein LOC107220519 isoform X1</fullName>
    </submittedName>
</protein>
<feature type="domain" description="C2H2-type" evidence="8">
    <location>
        <begin position="904"/>
        <end position="932"/>
    </location>
</feature>
<dbReference type="InterPro" id="IPR013087">
    <property type="entry name" value="Znf_C2H2_type"/>
</dbReference>
<feature type="region of interest" description="Disordered" evidence="7">
    <location>
        <begin position="1284"/>
        <end position="1304"/>
    </location>
</feature>
<keyword evidence="3 5" id="KW-0863">Zinc-finger</keyword>
<feature type="compositionally biased region" description="Basic and acidic residues" evidence="7">
    <location>
        <begin position="661"/>
        <end position="672"/>
    </location>
</feature>
<dbReference type="PANTHER" id="PTHR24409:SF295">
    <property type="entry name" value="AZ2-RELATED"/>
    <property type="match status" value="1"/>
</dbReference>
<feature type="region of interest" description="Disordered" evidence="7">
    <location>
        <begin position="431"/>
        <end position="451"/>
    </location>
</feature>
<feature type="compositionally biased region" description="Acidic residues" evidence="7">
    <location>
        <begin position="646"/>
        <end position="660"/>
    </location>
</feature>
<dbReference type="InterPro" id="IPR036236">
    <property type="entry name" value="Znf_C2H2_sf"/>
</dbReference>
<feature type="domain" description="C2H2-type" evidence="8">
    <location>
        <begin position="1079"/>
        <end position="1107"/>
    </location>
</feature>
<dbReference type="KEGG" id="nlo:107220519"/>
<feature type="domain" description="C2H2-type" evidence="8">
    <location>
        <begin position="1050"/>
        <end position="1078"/>
    </location>
</feature>
<feature type="region of interest" description="Disordered" evidence="7">
    <location>
        <begin position="646"/>
        <end position="679"/>
    </location>
</feature>
<feature type="compositionally biased region" description="Acidic residues" evidence="7">
    <location>
        <begin position="352"/>
        <end position="362"/>
    </location>
</feature>
<keyword evidence="2" id="KW-0677">Repeat</keyword>